<sequence>MQTRKNGLFNYERISGIRLRCASSIAFYLREHHSVKKFKMEQQPDGSVIIELQPAIEHEIIRQVLEEAGQIEVLAPLMLREKIIIAGAEIA</sequence>
<organism evidence="2 3">
    <name type="scientific">Victivallis vadensis</name>
    <dbReference type="NCBI Taxonomy" id="172901"/>
    <lineage>
        <taxon>Bacteria</taxon>
        <taxon>Pseudomonadati</taxon>
        <taxon>Lentisphaerota</taxon>
        <taxon>Lentisphaeria</taxon>
        <taxon>Victivallales</taxon>
        <taxon>Victivallaceae</taxon>
        <taxon>Victivallis</taxon>
    </lineage>
</organism>
<dbReference type="EMBL" id="JABAEW010000132">
    <property type="protein sequence ID" value="NMD89447.1"/>
    <property type="molecule type" value="Genomic_DNA"/>
</dbReference>
<comment type="caution">
    <text evidence="2">The sequence shown here is derived from an EMBL/GenBank/DDBJ whole genome shotgun (WGS) entry which is preliminary data.</text>
</comment>
<accession>A0A848B5I6</accession>
<reference evidence="2 3" key="1">
    <citation type="submission" date="2020-04" db="EMBL/GenBank/DDBJ databases">
        <authorList>
            <person name="Hitch T.C.A."/>
            <person name="Wylensek D."/>
            <person name="Clavel T."/>
        </authorList>
    </citation>
    <scope>NUCLEOTIDE SEQUENCE [LARGE SCALE GENOMIC DNA]</scope>
    <source>
        <strain evidence="2 3">COR2-253-APC-1A</strain>
    </source>
</reference>
<name>A0A848B5I6_9BACT</name>
<feature type="domain" description="WCX" evidence="1">
    <location>
        <begin position="17"/>
        <end position="89"/>
    </location>
</feature>
<protein>
    <submittedName>
        <fullName evidence="2">WYL domain-containing protein</fullName>
    </submittedName>
</protein>
<dbReference type="Pfam" id="PF25583">
    <property type="entry name" value="WCX"/>
    <property type="match status" value="1"/>
</dbReference>
<gene>
    <name evidence="2" type="ORF">HF882_22960</name>
</gene>
<evidence type="ECO:0000259" key="1">
    <source>
        <dbReference type="Pfam" id="PF25583"/>
    </source>
</evidence>
<proteinExistence type="predicted"/>
<dbReference type="AlphaFoldDB" id="A0A848B5I6"/>
<evidence type="ECO:0000313" key="2">
    <source>
        <dbReference type="EMBL" id="NMD89447.1"/>
    </source>
</evidence>
<evidence type="ECO:0000313" key="3">
    <source>
        <dbReference type="Proteomes" id="UP000576225"/>
    </source>
</evidence>
<dbReference type="Proteomes" id="UP000576225">
    <property type="component" value="Unassembled WGS sequence"/>
</dbReference>
<dbReference type="InterPro" id="IPR057727">
    <property type="entry name" value="WCX_dom"/>
</dbReference>